<protein>
    <recommendedName>
        <fullName evidence="3">ferric-chelate reductase (NADPH)</fullName>
        <ecNumber evidence="3">1.16.1.9</ecNumber>
    </recommendedName>
</protein>
<keyword evidence="4" id="KW-0813">Transport</keyword>
<keyword evidence="10" id="KW-0406">Ion transport</keyword>
<evidence type="ECO:0000256" key="12">
    <source>
        <dbReference type="ARBA" id="ARBA00048483"/>
    </source>
</evidence>
<dbReference type="SUPFAM" id="SSF52343">
    <property type="entry name" value="Ferredoxin reductase-like, C-terminal NADP-linked domain"/>
    <property type="match status" value="1"/>
</dbReference>
<feature type="transmembrane region" description="Helical" evidence="14">
    <location>
        <begin position="194"/>
        <end position="212"/>
    </location>
</feature>
<dbReference type="InterPro" id="IPR013112">
    <property type="entry name" value="FAD-bd_8"/>
</dbReference>
<evidence type="ECO:0000256" key="7">
    <source>
        <dbReference type="ARBA" id="ARBA00022982"/>
    </source>
</evidence>
<name>A0A3N4LBZ1_9PEZI</name>
<evidence type="ECO:0000256" key="14">
    <source>
        <dbReference type="SAM" id="Phobius"/>
    </source>
</evidence>
<feature type="transmembrane region" description="Helical" evidence="14">
    <location>
        <begin position="112"/>
        <end position="132"/>
    </location>
</feature>
<dbReference type="InterPro" id="IPR051410">
    <property type="entry name" value="Ferric/Cupric_Reductase"/>
</dbReference>
<evidence type="ECO:0000256" key="13">
    <source>
        <dbReference type="SAM" id="MobiDB-lite"/>
    </source>
</evidence>
<keyword evidence="17" id="KW-1185">Reference proteome</keyword>
<dbReference type="SFLD" id="SFLDG01168">
    <property type="entry name" value="Ferric_reductase_subgroup_(FRE"/>
    <property type="match status" value="1"/>
</dbReference>
<keyword evidence="7" id="KW-0249">Electron transport</keyword>
<organism evidence="16 17">
    <name type="scientific">Morchella conica CCBAS932</name>
    <dbReference type="NCBI Taxonomy" id="1392247"/>
    <lineage>
        <taxon>Eukaryota</taxon>
        <taxon>Fungi</taxon>
        <taxon>Dikarya</taxon>
        <taxon>Ascomycota</taxon>
        <taxon>Pezizomycotina</taxon>
        <taxon>Pezizomycetes</taxon>
        <taxon>Pezizales</taxon>
        <taxon>Morchellaceae</taxon>
        <taxon>Morchella</taxon>
    </lineage>
</organism>
<dbReference type="InterPro" id="IPR013130">
    <property type="entry name" value="Fe3_Rdtase_TM_dom"/>
</dbReference>
<dbReference type="EMBL" id="ML119113">
    <property type="protein sequence ID" value="RPB15515.1"/>
    <property type="molecule type" value="Genomic_DNA"/>
</dbReference>
<feature type="domain" description="FAD-binding FR-type" evidence="15">
    <location>
        <begin position="301"/>
        <end position="424"/>
    </location>
</feature>
<dbReference type="InParanoid" id="A0A3N4LBZ1"/>
<feature type="transmembrane region" description="Helical" evidence="14">
    <location>
        <begin position="288"/>
        <end position="308"/>
    </location>
</feature>
<evidence type="ECO:0000256" key="10">
    <source>
        <dbReference type="ARBA" id="ARBA00023065"/>
    </source>
</evidence>
<dbReference type="GO" id="GO:0006879">
    <property type="term" value="P:intracellular iron ion homeostasis"/>
    <property type="evidence" value="ECO:0007669"/>
    <property type="project" value="TreeGrafter"/>
</dbReference>
<dbReference type="Pfam" id="PF01794">
    <property type="entry name" value="Ferric_reduct"/>
    <property type="match status" value="1"/>
</dbReference>
<feature type="transmembrane region" description="Helical" evidence="14">
    <location>
        <begin position="152"/>
        <end position="173"/>
    </location>
</feature>
<dbReference type="Pfam" id="PF08030">
    <property type="entry name" value="NAD_binding_6"/>
    <property type="match status" value="1"/>
</dbReference>
<dbReference type="FunCoup" id="A0A3N4LBZ1">
    <property type="interactions" value="18"/>
</dbReference>
<evidence type="ECO:0000256" key="4">
    <source>
        <dbReference type="ARBA" id="ARBA00022448"/>
    </source>
</evidence>
<dbReference type="InterPro" id="IPR017938">
    <property type="entry name" value="Riboflavin_synthase-like_b-brl"/>
</dbReference>
<evidence type="ECO:0000313" key="16">
    <source>
        <dbReference type="EMBL" id="RPB15515.1"/>
    </source>
</evidence>
<keyword evidence="9" id="KW-0560">Oxidoreductase</keyword>
<feature type="transmembrane region" description="Helical" evidence="14">
    <location>
        <begin position="41"/>
        <end position="60"/>
    </location>
</feature>
<dbReference type="Gene3D" id="3.40.50.80">
    <property type="entry name" value="Nucleotide-binding domain of ferredoxin-NADP reductase (FNR) module"/>
    <property type="match status" value="1"/>
</dbReference>
<comment type="catalytic activity">
    <reaction evidence="12">
        <text>2 a Fe(II)-siderophore + NADP(+) + H(+) = 2 a Fe(III)-siderophore + NADPH</text>
        <dbReference type="Rhea" id="RHEA:28795"/>
        <dbReference type="Rhea" id="RHEA-COMP:11342"/>
        <dbReference type="Rhea" id="RHEA-COMP:11344"/>
        <dbReference type="ChEBI" id="CHEBI:15378"/>
        <dbReference type="ChEBI" id="CHEBI:29033"/>
        <dbReference type="ChEBI" id="CHEBI:29034"/>
        <dbReference type="ChEBI" id="CHEBI:57783"/>
        <dbReference type="ChEBI" id="CHEBI:58349"/>
        <dbReference type="EC" id="1.16.1.9"/>
    </reaction>
</comment>
<evidence type="ECO:0000256" key="9">
    <source>
        <dbReference type="ARBA" id="ARBA00023002"/>
    </source>
</evidence>
<reference evidence="16 17" key="1">
    <citation type="journal article" date="2018" name="Nat. Ecol. Evol.">
        <title>Pezizomycetes genomes reveal the molecular basis of ectomycorrhizal truffle lifestyle.</title>
        <authorList>
            <person name="Murat C."/>
            <person name="Payen T."/>
            <person name="Noel B."/>
            <person name="Kuo A."/>
            <person name="Morin E."/>
            <person name="Chen J."/>
            <person name="Kohler A."/>
            <person name="Krizsan K."/>
            <person name="Balestrini R."/>
            <person name="Da Silva C."/>
            <person name="Montanini B."/>
            <person name="Hainaut M."/>
            <person name="Levati E."/>
            <person name="Barry K.W."/>
            <person name="Belfiori B."/>
            <person name="Cichocki N."/>
            <person name="Clum A."/>
            <person name="Dockter R.B."/>
            <person name="Fauchery L."/>
            <person name="Guy J."/>
            <person name="Iotti M."/>
            <person name="Le Tacon F."/>
            <person name="Lindquist E.A."/>
            <person name="Lipzen A."/>
            <person name="Malagnac F."/>
            <person name="Mello A."/>
            <person name="Molinier V."/>
            <person name="Miyauchi S."/>
            <person name="Poulain J."/>
            <person name="Riccioni C."/>
            <person name="Rubini A."/>
            <person name="Sitrit Y."/>
            <person name="Splivallo R."/>
            <person name="Traeger S."/>
            <person name="Wang M."/>
            <person name="Zifcakova L."/>
            <person name="Wipf D."/>
            <person name="Zambonelli A."/>
            <person name="Paolocci F."/>
            <person name="Nowrousian M."/>
            <person name="Ottonello S."/>
            <person name="Baldrian P."/>
            <person name="Spatafora J.W."/>
            <person name="Henrissat B."/>
            <person name="Nagy L.G."/>
            <person name="Aury J.M."/>
            <person name="Wincker P."/>
            <person name="Grigoriev I.V."/>
            <person name="Bonfante P."/>
            <person name="Martin F.M."/>
        </authorList>
    </citation>
    <scope>NUCLEOTIDE SEQUENCE [LARGE SCALE GENOMIC DNA]</scope>
    <source>
        <strain evidence="16 17">CCBAS932</strain>
    </source>
</reference>
<proteinExistence type="inferred from homology"/>
<dbReference type="InterPro" id="IPR039261">
    <property type="entry name" value="FNR_nucleotide-bd"/>
</dbReference>
<dbReference type="STRING" id="1392247.A0A3N4LBZ1"/>
<dbReference type="CDD" id="cd06186">
    <property type="entry name" value="NOX_Duox_like_FAD_NADP"/>
    <property type="match status" value="1"/>
</dbReference>
<dbReference type="PANTHER" id="PTHR32361:SF23">
    <property type="entry name" value="FERRIC-CHELATE REDUCTASE"/>
    <property type="match status" value="1"/>
</dbReference>
<sequence length="707" mass="79849">MSLPLRPGDVLNPNLYNNSDLEVIFYQRRKALPWTSAGQHAMAFVYFALALLVLFGLLNLHDILLDRRRLSYTHANDRHHEQYLLSQERSTFDRLLLHLRSFGYTRSSWKRIGTTSFGLGVLIMLGFAYPSLYVFTQHPYYEREPRFGPPPLAGRGGMTALAMTPFVLMLGMKSNLISVITGIGHEKLNVLHRWLGYFLGFFSLVHAVPFIIEPLRNGGPGTLAALFRNHIVYWNGVGALLCVFFLCFGSLPFIRKWCYEGWVHLHIFCGVGYIAMLFWHCANMLQSWHFLYATVGIWATHLLFRFTMRTNWFITRKMFGGDTARFTALTNDGVKVTIPTKMKWRAGQHIFLRMPGISFYDNHPFTVSSVMSDDEAGGDGYNDLVLVFKPHQGFTRKAFNISRSMPDVTFTAYLDGPYGGLSRKLEAFETVLMIAGGSGITPIVAHLQHLVQKIKKGEALTRDIRIVWTVKHFESLEWFKDEISAAARALPRNMLLCQYYATEETPVELPKHAVSATREWPNTPITPSFRKPPPALLRPPTANSVDFEERPFGWGFGMEKEMHTMSSAEPESSTTDGSGASPIFKFPPSPRLQQRSSMGRRASVGQRLSGMSINTQRFSGVSTGNEPTTPTALPPLGDEVLLEFGRPPLKDGLGPWSSTFGKRTCIYVCGPEQMKVDVANAVAKMQPDIWACEEREEVYLHSETFGW</sequence>
<evidence type="ECO:0000256" key="6">
    <source>
        <dbReference type="ARBA" id="ARBA00022692"/>
    </source>
</evidence>
<evidence type="ECO:0000256" key="2">
    <source>
        <dbReference type="ARBA" id="ARBA00006278"/>
    </source>
</evidence>
<dbReference type="GO" id="GO:0006826">
    <property type="term" value="P:iron ion transport"/>
    <property type="evidence" value="ECO:0007669"/>
    <property type="project" value="TreeGrafter"/>
</dbReference>
<dbReference type="AlphaFoldDB" id="A0A3N4LBZ1"/>
<keyword evidence="6 14" id="KW-0812">Transmembrane</keyword>
<dbReference type="InterPro" id="IPR013121">
    <property type="entry name" value="Fe_red_NAD-bd_6"/>
</dbReference>
<dbReference type="Proteomes" id="UP000277580">
    <property type="component" value="Unassembled WGS sequence"/>
</dbReference>
<dbReference type="GO" id="GO:0015677">
    <property type="term" value="P:copper ion import"/>
    <property type="evidence" value="ECO:0007669"/>
    <property type="project" value="TreeGrafter"/>
</dbReference>
<evidence type="ECO:0000256" key="5">
    <source>
        <dbReference type="ARBA" id="ARBA00022475"/>
    </source>
</evidence>
<evidence type="ECO:0000256" key="8">
    <source>
        <dbReference type="ARBA" id="ARBA00022989"/>
    </source>
</evidence>
<accession>A0A3N4LBZ1</accession>
<feature type="transmembrane region" description="Helical" evidence="14">
    <location>
        <begin position="261"/>
        <end position="282"/>
    </location>
</feature>
<evidence type="ECO:0000256" key="1">
    <source>
        <dbReference type="ARBA" id="ARBA00004651"/>
    </source>
</evidence>
<dbReference type="GO" id="GO:0005886">
    <property type="term" value="C:plasma membrane"/>
    <property type="evidence" value="ECO:0007669"/>
    <property type="project" value="UniProtKB-SubCell"/>
</dbReference>
<comment type="subcellular location">
    <subcellularLocation>
        <location evidence="1">Cell membrane</location>
        <topology evidence="1">Multi-pass membrane protein</topology>
    </subcellularLocation>
</comment>
<dbReference type="EC" id="1.16.1.9" evidence="3"/>
<gene>
    <name evidence="16" type="ORF">P167DRAFT_502129</name>
</gene>
<keyword evidence="11 14" id="KW-0472">Membrane</keyword>
<evidence type="ECO:0000256" key="3">
    <source>
        <dbReference type="ARBA" id="ARBA00012668"/>
    </source>
</evidence>
<keyword evidence="8 14" id="KW-1133">Transmembrane helix</keyword>
<dbReference type="PANTHER" id="PTHR32361">
    <property type="entry name" value="FERRIC/CUPRIC REDUCTASE TRANSMEMBRANE COMPONENT"/>
    <property type="match status" value="1"/>
</dbReference>
<dbReference type="PROSITE" id="PS51384">
    <property type="entry name" value="FAD_FR"/>
    <property type="match status" value="1"/>
</dbReference>
<evidence type="ECO:0000259" key="15">
    <source>
        <dbReference type="PROSITE" id="PS51384"/>
    </source>
</evidence>
<feature type="compositionally biased region" description="Polar residues" evidence="13">
    <location>
        <begin position="564"/>
        <end position="578"/>
    </location>
</feature>
<comment type="similarity">
    <text evidence="2">Belongs to the ferric reductase (FRE) family.</text>
</comment>
<dbReference type="SUPFAM" id="SSF63380">
    <property type="entry name" value="Riboflavin synthase domain-like"/>
    <property type="match status" value="1"/>
</dbReference>
<feature type="region of interest" description="Disordered" evidence="13">
    <location>
        <begin position="519"/>
        <end position="543"/>
    </location>
</feature>
<feature type="region of interest" description="Disordered" evidence="13">
    <location>
        <begin position="563"/>
        <end position="597"/>
    </location>
</feature>
<dbReference type="Pfam" id="PF08022">
    <property type="entry name" value="FAD_binding_8"/>
    <property type="match status" value="1"/>
</dbReference>
<evidence type="ECO:0000313" key="17">
    <source>
        <dbReference type="Proteomes" id="UP000277580"/>
    </source>
</evidence>
<evidence type="ECO:0000256" key="11">
    <source>
        <dbReference type="ARBA" id="ARBA00023136"/>
    </source>
</evidence>
<dbReference type="InterPro" id="IPR017927">
    <property type="entry name" value="FAD-bd_FR_type"/>
</dbReference>
<dbReference type="OrthoDB" id="167398at2759"/>
<feature type="transmembrane region" description="Helical" evidence="14">
    <location>
        <begin position="232"/>
        <end position="254"/>
    </location>
</feature>
<dbReference type="SFLD" id="SFLDS00052">
    <property type="entry name" value="Ferric_Reductase_Domain"/>
    <property type="match status" value="1"/>
</dbReference>
<dbReference type="GO" id="GO:0052851">
    <property type="term" value="F:ferric-chelate reductase (NADPH) activity"/>
    <property type="evidence" value="ECO:0007669"/>
    <property type="project" value="UniProtKB-EC"/>
</dbReference>
<keyword evidence="5" id="KW-1003">Cell membrane</keyword>